<dbReference type="Pfam" id="PF01596">
    <property type="entry name" value="Methyltransf_3"/>
    <property type="match status" value="1"/>
</dbReference>
<keyword evidence="2" id="KW-0808">Transferase</keyword>
<evidence type="ECO:0000313" key="5">
    <source>
        <dbReference type="Proteomes" id="UP001501183"/>
    </source>
</evidence>
<keyword evidence="3" id="KW-0949">S-adenosyl-L-methionine</keyword>
<dbReference type="PROSITE" id="PS51682">
    <property type="entry name" value="SAM_OMT_I"/>
    <property type="match status" value="1"/>
</dbReference>
<evidence type="ECO:0000256" key="1">
    <source>
        <dbReference type="ARBA" id="ARBA00022603"/>
    </source>
</evidence>
<proteinExistence type="predicted"/>
<name>A0ABP8PGG6_9NOCA</name>
<dbReference type="EMBL" id="BAABFB010000066">
    <property type="protein sequence ID" value="GAA4487081.1"/>
    <property type="molecule type" value="Genomic_DNA"/>
</dbReference>
<accession>A0ABP8PGG6</accession>
<dbReference type="Gene3D" id="3.40.50.150">
    <property type="entry name" value="Vaccinia Virus protein VP39"/>
    <property type="match status" value="1"/>
</dbReference>
<dbReference type="PANTHER" id="PTHR43836:SF2">
    <property type="entry name" value="CATECHOL O-METHYLTRANSFERASE 1-RELATED"/>
    <property type="match status" value="1"/>
</dbReference>
<dbReference type="SUPFAM" id="SSF53335">
    <property type="entry name" value="S-adenosyl-L-methionine-dependent methyltransferases"/>
    <property type="match status" value="1"/>
</dbReference>
<keyword evidence="5" id="KW-1185">Reference proteome</keyword>
<dbReference type="InterPro" id="IPR002935">
    <property type="entry name" value="SAM_O-MeTrfase"/>
</dbReference>
<evidence type="ECO:0000256" key="3">
    <source>
        <dbReference type="ARBA" id="ARBA00022691"/>
    </source>
</evidence>
<sequence length="280" mass="29908">MRTRPVAVAAFGAAFVGAAVVANRLAGKPVPFLRWSVLRFLLSGRRLLREGRVGDGREEALARHVLATVPAGDVDATIAAIDDFARHTSFLMNVGDEKGVILEDAVRRARPKVLLELGAYCGYSALRAVRAAPPDARLYSVEISPANADVARRVWAHAGMADRITAVVGSIDDGGRTLDALGFGSGTVDFVFLDHLKSAYLPDLRSILGAGWLHPGSVVVADNVRIPGAPDYLAYMRGHEGTLWRTTEHHAHVEYQRLLPDLVLESSCLGGHPTPPAGAG</sequence>
<dbReference type="Proteomes" id="UP001501183">
    <property type="component" value="Unassembled WGS sequence"/>
</dbReference>
<dbReference type="InterPro" id="IPR029063">
    <property type="entry name" value="SAM-dependent_MTases_sf"/>
</dbReference>
<comment type="caution">
    <text evidence="4">The sequence shown here is derived from an EMBL/GenBank/DDBJ whole genome shotgun (WGS) entry which is preliminary data.</text>
</comment>
<dbReference type="CDD" id="cd02440">
    <property type="entry name" value="AdoMet_MTases"/>
    <property type="match status" value="1"/>
</dbReference>
<dbReference type="PANTHER" id="PTHR43836">
    <property type="entry name" value="CATECHOL O-METHYLTRANSFERASE 1-RELATED"/>
    <property type="match status" value="1"/>
</dbReference>
<protein>
    <submittedName>
        <fullName evidence="4">O-methyltransferase</fullName>
    </submittedName>
</protein>
<evidence type="ECO:0000313" key="4">
    <source>
        <dbReference type="EMBL" id="GAA4487081.1"/>
    </source>
</evidence>
<keyword evidence="1" id="KW-0489">Methyltransferase</keyword>
<organism evidence="4 5">
    <name type="scientific">Rhodococcus olei</name>
    <dbReference type="NCBI Taxonomy" id="2161675"/>
    <lineage>
        <taxon>Bacteria</taxon>
        <taxon>Bacillati</taxon>
        <taxon>Actinomycetota</taxon>
        <taxon>Actinomycetes</taxon>
        <taxon>Mycobacteriales</taxon>
        <taxon>Nocardiaceae</taxon>
        <taxon>Rhodococcus</taxon>
    </lineage>
</organism>
<gene>
    <name evidence="4" type="ORF">GCM10023094_44860</name>
</gene>
<reference evidence="5" key="1">
    <citation type="journal article" date="2019" name="Int. J. Syst. Evol. Microbiol.">
        <title>The Global Catalogue of Microorganisms (GCM) 10K type strain sequencing project: providing services to taxonomists for standard genome sequencing and annotation.</title>
        <authorList>
            <consortium name="The Broad Institute Genomics Platform"/>
            <consortium name="The Broad Institute Genome Sequencing Center for Infectious Disease"/>
            <person name="Wu L."/>
            <person name="Ma J."/>
        </authorList>
    </citation>
    <scope>NUCLEOTIDE SEQUENCE [LARGE SCALE GENOMIC DNA]</scope>
    <source>
        <strain evidence="5">JCM 32206</strain>
    </source>
</reference>
<evidence type="ECO:0000256" key="2">
    <source>
        <dbReference type="ARBA" id="ARBA00022679"/>
    </source>
</evidence>